<accession>A0A8H6HL55</accession>
<dbReference type="Proteomes" id="UP000521943">
    <property type="component" value="Unassembled WGS sequence"/>
</dbReference>
<keyword evidence="1" id="KW-0863">Zinc-finger</keyword>
<evidence type="ECO:0000256" key="1">
    <source>
        <dbReference type="PROSITE-ProRule" id="PRU00094"/>
    </source>
</evidence>
<dbReference type="Pfam" id="PF00320">
    <property type="entry name" value="GATA"/>
    <property type="match status" value="1"/>
</dbReference>
<feature type="compositionally biased region" description="Basic and acidic residues" evidence="2">
    <location>
        <begin position="398"/>
        <end position="408"/>
    </location>
</feature>
<dbReference type="SMART" id="SM00401">
    <property type="entry name" value="ZnF_GATA"/>
    <property type="match status" value="1"/>
</dbReference>
<evidence type="ECO:0000313" key="5">
    <source>
        <dbReference type="Proteomes" id="UP000521943"/>
    </source>
</evidence>
<evidence type="ECO:0000313" key="4">
    <source>
        <dbReference type="EMBL" id="KAF6749038.1"/>
    </source>
</evidence>
<proteinExistence type="predicted"/>
<dbReference type="CDD" id="cd00202">
    <property type="entry name" value="ZnF_GATA"/>
    <property type="match status" value="1"/>
</dbReference>
<organism evidence="4 5">
    <name type="scientific">Ephemerocybe angulata</name>
    <dbReference type="NCBI Taxonomy" id="980116"/>
    <lineage>
        <taxon>Eukaryota</taxon>
        <taxon>Fungi</taxon>
        <taxon>Dikarya</taxon>
        <taxon>Basidiomycota</taxon>
        <taxon>Agaricomycotina</taxon>
        <taxon>Agaricomycetes</taxon>
        <taxon>Agaricomycetidae</taxon>
        <taxon>Agaricales</taxon>
        <taxon>Agaricineae</taxon>
        <taxon>Psathyrellaceae</taxon>
        <taxon>Ephemerocybe</taxon>
    </lineage>
</organism>
<dbReference type="Gene3D" id="3.30.50.10">
    <property type="entry name" value="Erythroid Transcription Factor GATA-1, subunit A"/>
    <property type="match status" value="1"/>
</dbReference>
<protein>
    <recommendedName>
        <fullName evidence="3">GATA-type domain-containing protein</fullName>
    </recommendedName>
</protein>
<dbReference type="PROSITE" id="PS50114">
    <property type="entry name" value="GATA_ZN_FINGER_2"/>
    <property type="match status" value="1"/>
</dbReference>
<evidence type="ECO:0000259" key="3">
    <source>
        <dbReference type="PROSITE" id="PS50114"/>
    </source>
</evidence>
<feature type="compositionally biased region" description="Basic and acidic residues" evidence="2">
    <location>
        <begin position="591"/>
        <end position="601"/>
    </location>
</feature>
<evidence type="ECO:0000256" key="2">
    <source>
        <dbReference type="SAM" id="MobiDB-lite"/>
    </source>
</evidence>
<dbReference type="InterPro" id="IPR013088">
    <property type="entry name" value="Znf_NHR/GATA"/>
</dbReference>
<reference evidence="4 5" key="1">
    <citation type="submission" date="2020-07" db="EMBL/GenBank/DDBJ databases">
        <title>Comparative genomics of pyrophilous fungi reveals a link between fire events and developmental genes.</title>
        <authorList>
            <consortium name="DOE Joint Genome Institute"/>
            <person name="Steindorff A.S."/>
            <person name="Carver A."/>
            <person name="Calhoun S."/>
            <person name="Stillman K."/>
            <person name="Liu H."/>
            <person name="Lipzen A."/>
            <person name="Pangilinan J."/>
            <person name="Labutti K."/>
            <person name="Bruns T.D."/>
            <person name="Grigoriev I.V."/>
        </authorList>
    </citation>
    <scope>NUCLEOTIDE SEQUENCE [LARGE SCALE GENOMIC DNA]</scope>
    <source>
        <strain evidence="4 5">CBS 144469</strain>
    </source>
</reference>
<name>A0A8H6HL55_9AGAR</name>
<dbReference type="OrthoDB" id="515401at2759"/>
<gene>
    <name evidence="4" type="ORF">DFP72DRAFT_914521</name>
</gene>
<dbReference type="SUPFAM" id="SSF57716">
    <property type="entry name" value="Glucocorticoid receptor-like (DNA-binding domain)"/>
    <property type="match status" value="1"/>
</dbReference>
<feature type="compositionally biased region" description="Low complexity" evidence="2">
    <location>
        <begin position="211"/>
        <end position="226"/>
    </location>
</feature>
<feature type="compositionally biased region" description="Low complexity" evidence="2">
    <location>
        <begin position="424"/>
        <end position="456"/>
    </location>
</feature>
<feature type="compositionally biased region" description="Gly residues" evidence="2">
    <location>
        <begin position="552"/>
        <end position="568"/>
    </location>
</feature>
<dbReference type="EMBL" id="JACGCI010000066">
    <property type="protein sequence ID" value="KAF6749038.1"/>
    <property type="molecule type" value="Genomic_DNA"/>
</dbReference>
<dbReference type="InterPro" id="IPR000679">
    <property type="entry name" value="Znf_GATA"/>
</dbReference>
<feature type="region of interest" description="Disordered" evidence="2">
    <location>
        <begin position="398"/>
        <end position="601"/>
    </location>
</feature>
<comment type="caution">
    <text evidence="4">The sequence shown here is derived from an EMBL/GenBank/DDBJ whole genome shotgun (WGS) entry which is preliminary data.</text>
</comment>
<feature type="domain" description="GATA-type" evidence="3">
    <location>
        <begin position="360"/>
        <end position="422"/>
    </location>
</feature>
<feature type="compositionally biased region" description="Low complexity" evidence="2">
    <location>
        <begin position="511"/>
        <end position="551"/>
    </location>
</feature>
<dbReference type="GO" id="GO:0043565">
    <property type="term" value="F:sequence-specific DNA binding"/>
    <property type="evidence" value="ECO:0007669"/>
    <property type="project" value="InterPro"/>
</dbReference>
<keyword evidence="5" id="KW-1185">Reference proteome</keyword>
<keyword evidence="1" id="KW-0479">Metal-binding</keyword>
<dbReference type="GO" id="GO:0008270">
    <property type="term" value="F:zinc ion binding"/>
    <property type="evidence" value="ECO:0007669"/>
    <property type="project" value="UniProtKB-KW"/>
</dbReference>
<dbReference type="AlphaFoldDB" id="A0A8H6HL55"/>
<feature type="compositionally biased region" description="Pro residues" evidence="2">
    <location>
        <begin position="183"/>
        <end position="196"/>
    </location>
</feature>
<dbReference type="GO" id="GO:0006355">
    <property type="term" value="P:regulation of DNA-templated transcription"/>
    <property type="evidence" value="ECO:0007669"/>
    <property type="project" value="InterPro"/>
</dbReference>
<feature type="region of interest" description="Disordered" evidence="2">
    <location>
        <begin position="129"/>
        <end position="347"/>
    </location>
</feature>
<keyword evidence="1" id="KW-0862">Zinc</keyword>
<feature type="compositionally biased region" description="Polar residues" evidence="2">
    <location>
        <begin position="234"/>
        <end position="248"/>
    </location>
</feature>
<sequence>MSKALIIDLCALPLVPPGEIRTQDRGCTWHRTLWGEIRAKHGRWGWQSGAEIQRRGLNRRLKVLGTKGEFSPHADVGWFGSVSSTLLPAARTIWLYAPTHSPSTQLSRAPVRFFDGLTITVSETSSAPAMAQFGWNDDDERKDAPTPTNDTPQKAVPAELIDPALRPDNSNPKRPMSRTHRLPSPPASIMPPPSHSPSPSIQSSGATAQDRATSTSTPPVRRSPPTLHGPPPSLFSSSYHHDGQQQQGPRADLGPPPPAHGGYLYAPPPHGSHSHSQAHSHPPPPPFDPRYDAHHQHHPPPYHTASGLPTHFASVQQQGQMSHHHPHPGSYGHPQAAYPPPGQAPVTIVHTDDAATKLSDRVRRRCFNCCTTDTSTWRRSNLSPGKVLCNKCGLFERTHSRPRPEQFPHKRGPLATTSLQRRTPPAQQGQGQAQHQPQGQPQHLPPHAQQQQHHVQYGGGQQQQHTLPPIGGQYTYSHPSIAPLSGGPGDRHGGLPGLGPWVDNGPPPPSQQQQSHSSQHGPGSHGPNTHSGPGSHGPSSQSGSGSASANGNGNGNGNGRRESGGGSPGLTSRLPTPPPSLSRSVNTSGESLREDGRDGRE</sequence>